<proteinExistence type="predicted"/>
<dbReference type="SUPFAM" id="SSF53448">
    <property type="entry name" value="Nucleotide-diphospho-sugar transferases"/>
    <property type="match status" value="1"/>
</dbReference>
<organism evidence="1 2">
    <name type="scientific">Prochlorococcus marinus str. GP2</name>
    <dbReference type="NCBI Taxonomy" id="59925"/>
    <lineage>
        <taxon>Bacteria</taxon>
        <taxon>Bacillati</taxon>
        <taxon>Cyanobacteriota</taxon>
        <taxon>Cyanophyceae</taxon>
        <taxon>Synechococcales</taxon>
        <taxon>Prochlorococcaceae</taxon>
        <taxon>Prochlorococcus</taxon>
    </lineage>
</organism>
<sequence>MDFQQGLITTIHEYGVTGNLLKELNKSLKKRSTSILIPCLYEEFERPALKDIREVLKNLTGLNELVIALSAKTVEQVKAAKSFFDSMPFPVHVQWTNSPSVIELLKSQEKNGLELLGTPGKGWAVWQGIGVATRKSEVVALFDADIRTFSPLYPSRMILPLLDESYGISYVKAFYSRLSLETNQLQGRATRLFVGPLLASLEQLVGKGPFLQYLQSFRYPLAGEFAFTKDLAMNLRIPCDWGLEIGLLSEVYRNVRTSKIAQVDLGLFDHKHKNIGDSSKEGLQKMCTEILSSVLRGLMEHQAETLTSTQLATLEVLYKRVGEDRVKQFGLDSAVNQLPYDRHEEELSVQKFAKLLRPATEDYLACPTTLQLPSWSRVLSCENKLQEDLAIAGSKDIKISEKELIKNF</sequence>
<gene>
    <name evidence="1" type="ORF">EU91_0867</name>
</gene>
<dbReference type="Gene3D" id="3.90.550.10">
    <property type="entry name" value="Spore Coat Polysaccharide Biosynthesis Protein SpsA, Chain A"/>
    <property type="match status" value="1"/>
</dbReference>
<accession>A0A0A1ZHY8</accession>
<evidence type="ECO:0000313" key="2">
    <source>
        <dbReference type="Proteomes" id="UP000030598"/>
    </source>
</evidence>
<dbReference type="AlphaFoldDB" id="A0A0A1ZHY8"/>
<protein>
    <submittedName>
        <fullName evidence="1">Uncharacterized protein</fullName>
    </submittedName>
</protein>
<reference evidence="2" key="1">
    <citation type="journal article" date="2014" name="Sci. Data">
        <title>Genomes of diverse isolates of the marine cyanobacterium Prochlorococcus.</title>
        <authorList>
            <person name="Biller S."/>
            <person name="Berube P."/>
            <person name="Thompson J."/>
            <person name="Kelly L."/>
            <person name="Roggensack S."/>
            <person name="Awad L."/>
            <person name="Roache-Johnson K."/>
            <person name="Ding H."/>
            <person name="Giovannoni S.J."/>
            <person name="Moore L.R."/>
            <person name="Chisholm S.W."/>
        </authorList>
    </citation>
    <scope>NUCLEOTIDE SEQUENCE [LARGE SCALE GENOMIC DNA]</scope>
    <source>
        <strain evidence="2">GP2</strain>
    </source>
</reference>
<dbReference type="RefSeq" id="WP_032524370.1">
    <property type="nucleotide sequence ID" value="NZ_CP138934.1"/>
</dbReference>
<dbReference type="Proteomes" id="UP000030598">
    <property type="component" value="Unassembled WGS sequence"/>
</dbReference>
<dbReference type="eggNOG" id="COG1215">
    <property type="taxonomic scope" value="Bacteria"/>
</dbReference>
<evidence type="ECO:0000313" key="1">
    <source>
        <dbReference type="EMBL" id="KGF87834.1"/>
    </source>
</evidence>
<name>A0A0A1ZHY8_PROMR</name>
<dbReference type="OrthoDB" id="9477at2"/>
<dbReference type="EMBL" id="JNAH01000004">
    <property type="protein sequence ID" value="KGF87834.1"/>
    <property type="molecule type" value="Genomic_DNA"/>
</dbReference>
<dbReference type="STRING" id="59925.EU91_0867"/>
<comment type="caution">
    <text evidence="1">The sequence shown here is derived from an EMBL/GenBank/DDBJ whole genome shotgun (WGS) entry which is preliminary data.</text>
</comment>
<dbReference type="InterPro" id="IPR029044">
    <property type="entry name" value="Nucleotide-diphossugar_trans"/>
</dbReference>